<dbReference type="AlphaFoldDB" id="A0A926E7I1"/>
<name>A0A926E7I1_9FIRM</name>
<comment type="caution">
    <text evidence="1">The sequence shown here is derived from an EMBL/GenBank/DDBJ whole genome shotgun (WGS) entry which is preliminary data.</text>
</comment>
<dbReference type="InterPro" id="IPR045441">
    <property type="entry name" value="DUF6506"/>
</dbReference>
<evidence type="ECO:0000313" key="2">
    <source>
        <dbReference type="Proteomes" id="UP000610862"/>
    </source>
</evidence>
<dbReference type="Proteomes" id="UP000610862">
    <property type="component" value="Unassembled WGS sequence"/>
</dbReference>
<reference evidence="1" key="1">
    <citation type="submission" date="2020-08" db="EMBL/GenBank/DDBJ databases">
        <title>Genome public.</title>
        <authorList>
            <person name="Liu C."/>
            <person name="Sun Q."/>
        </authorList>
    </citation>
    <scope>NUCLEOTIDE SEQUENCE</scope>
    <source>
        <strain evidence="1">NSJ-24</strain>
    </source>
</reference>
<accession>A0A926E7I1</accession>
<evidence type="ECO:0000313" key="1">
    <source>
        <dbReference type="EMBL" id="MBC8567745.1"/>
    </source>
</evidence>
<gene>
    <name evidence="1" type="ORF">H8692_03070</name>
</gene>
<keyword evidence="2" id="KW-1185">Reference proteome</keyword>
<sequence length="186" mass="20787">MLKFAFLINVPGQSPETYSAVYKNHKSYSIIAGVDGMEAGKEYIKKLVARGFTLINLCGDFDDETVAYMREDAGEGVQIDNAKYSIDELAKLNKLQSFKDYGIIIQMEGVETPKKVNLECDECITTAVFVKDLKQAKEVAAKLARRRIGFIELCGWFDRLMMEEVVNYIDGAVPIGTCGDMELTDL</sequence>
<dbReference type="Pfam" id="PF20116">
    <property type="entry name" value="DUF6506"/>
    <property type="match status" value="2"/>
</dbReference>
<proteinExistence type="predicted"/>
<organism evidence="1 2">
    <name type="scientific">Lentihominibacter hominis</name>
    <dbReference type="NCBI Taxonomy" id="2763645"/>
    <lineage>
        <taxon>Bacteria</taxon>
        <taxon>Bacillati</taxon>
        <taxon>Bacillota</taxon>
        <taxon>Clostridia</taxon>
        <taxon>Peptostreptococcales</taxon>
        <taxon>Anaerovoracaceae</taxon>
        <taxon>Lentihominibacter</taxon>
    </lineage>
</organism>
<protein>
    <submittedName>
        <fullName evidence="1">Uncharacterized protein</fullName>
    </submittedName>
</protein>
<dbReference type="RefSeq" id="WP_177267812.1">
    <property type="nucleotide sequence ID" value="NZ_JACRTA010000001.1"/>
</dbReference>
<dbReference type="EMBL" id="JACRTA010000001">
    <property type="protein sequence ID" value="MBC8567745.1"/>
    <property type="molecule type" value="Genomic_DNA"/>
</dbReference>